<dbReference type="AlphaFoldDB" id="A0A9P8SFP7"/>
<feature type="compositionally biased region" description="Basic and acidic residues" evidence="1">
    <location>
        <begin position="41"/>
        <end position="54"/>
    </location>
</feature>
<dbReference type="Proteomes" id="UP000824596">
    <property type="component" value="Unassembled WGS sequence"/>
</dbReference>
<dbReference type="OrthoDB" id="3766406at2759"/>
<evidence type="ECO:0000313" key="2">
    <source>
        <dbReference type="EMBL" id="KAH0960976.1"/>
    </source>
</evidence>
<dbReference type="EMBL" id="JAIZPD010000009">
    <property type="protein sequence ID" value="KAH0960976.1"/>
    <property type="molecule type" value="Genomic_DNA"/>
</dbReference>
<keyword evidence="3" id="KW-1185">Reference proteome</keyword>
<feature type="compositionally biased region" description="Basic residues" evidence="1">
    <location>
        <begin position="9"/>
        <end position="21"/>
    </location>
</feature>
<feature type="compositionally biased region" description="Polar residues" evidence="1">
    <location>
        <begin position="55"/>
        <end position="65"/>
    </location>
</feature>
<protein>
    <submittedName>
        <fullName evidence="2">Uncharacterized protein</fullName>
    </submittedName>
</protein>
<organism evidence="2 3">
    <name type="scientific">Hirsutella rhossiliensis</name>
    <dbReference type="NCBI Taxonomy" id="111463"/>
    <lineage>
        <taxon>Eukaryota</taxon>
        <taxon>Fungi</taxon>
        <taxon>Dikarya</taxon>
        <taxon>Ascomycota</taxon>
        <taxon>Pezizomycotina</taxon>
        <taxon>Sordariomycetes</taxon>
        <taxon>Hypocreomycetidae</taxon>
        <taxon>Hypocreales</taxon>
        <taxon>Ophiocordycipitaceae</taxon>
        <taxon>Hirsutella</taxon>
    </lineage>
</organism>
<evidence type="ECO:0000313" key="3">
    <source>
        <dbReference type="Proteomes" id="UP000824596"/>
    </source>
</evidence>
<name>A0A9P8SFP7_9HYPO</name>
<sequence>MKLIDRAFHRLARKMKHRKQEHRLPDGRWKPRQEGQSLTDSETRQPRASDKVKEQSPTGSETRQPLASDKAKEQSLDDSETRQPLASDKAKEQSLADSETRKRLAEDKARQQESCALLQLPLESILDIADNLPRSIFGDDNPVTRPQQHLQRFLAPHHRTVRHFEGSLNVQLSVYPRIVGNRFLLLSEWRIETEAHKVCTTKGIHGHILICRHQEYSQDAWLLPPDEVPEAGALCEAFGQLASQPPDFEAHGACASCTTDFSVQGTRNRCHIRSWQDLGPEGAVTHFRALLAGGSAISHHEPGSVRQLHFAKWSSVALVAALVWL</sequence>
<comment type="caution">
    <text evidence="2">The sequence shown here is derived from an EMBL/GenBank/DDBJ whole genome shotgun (WGS) entry which is preliminary data.</text>
</comment>
<accession>A0A9P8SFP7</accession>
<dbReference type="GeneID" id="68357258"/>
<evidence type="ECO:0000256" key="1">
    <source>
        <dbReference type="SAM" id="MobiDB-lite"/>
    </source>
</evidence>
<dbReference type="RefSeq" id="XP_044718489.1">
    <property type="nucleotide sequence ID" value="XM_044866600.1"/>
</dbReference>
<proteinExistence type="predicted"/>
<gene>
    <name evidence="2" type="ORF">HRG_08129</name>
</gene>
<feature type="compositionally biased region" description="Basic and acidic residues" evidence="1">
    <location>
        <begin position="88"/>
        <end position="107"/>
    </location>
</feature>
<feature type="compositionally biased region" description="Basic and acidic residues" evidence="1">
    <location>
        <begin position="22"/>
        <end position="33"/>
    </location>
</feature>
<feature type="region of interest" description="Disordered" evidence="1">
    <location>
        <begin position="1"/>
        <end position="107"/>
    </location>
</feature>
<reference evidence="2" key="1">
    <citation type="submission" date="2021-09" db="EMBL/GenBank/DDBJ databases">
        <title>A high-quality genome of the endoparasitic fungus Hirsutella rhossiliensis with a comparison of Hirsutella genomes reveals transposable elements contributing to genome size variation.</title>
        <authorList>
            <person name="Lin R."/>
            <person name="Jiao Y."/>
            <person name="Sun X."/>
            <person name="Ling J."/>
            <person name="Xie B."/>
            <person name="Cheng X."/>
        </authorList>
    </citation>
    <scope>NUCLEOTIDE SEQUENCE</scope>
    <source>
        <strain evidence="2">HR02</strain>
    </source>
</reference>
<feature type="compositionally biased region" description="Basic and acidic residues" evidence="1">
    <location>
        <begin position="69"/>
        <end position="81"/>
    </location>
</feature>